<organism evidence="7 8">
    <name type="scientific">Pantoea wallisii</name>
    <dbReference type="NCBI Taxonomy" id="1076551"/>
    <lineage>
        <taxon>Bacteria</taxon>
        <taxon>Pseudomonadati</taxon>
        <taxon>Pseudomonadota</taxon>
        <taxon>Gammaproteobacteria</taxon>
        <taxon>Enterobacterales</taxon>
        <taxon>Erwiniaceae</taxon>
        <taxon>Pantoea</taxon>
    </lineage>
</organism>
<dbReference type="GO" id="GO:0009246">
    <property type="term" value="P:enterobacterial common antigen biosynthetic process"/>
    <property type="evidence" value="ECO:0007669"/>
    <property type="project" value="InterPro"/>
</dbReference>
<dbReference type="InterPro" id="IPR044550">
    <property type="entry name" value="WzxE"/>
</dbReference>
<dbReference type="RefSeq" id="WP_128601558.1">
    <property type="nucleotide sequence ID" value="NZ_MLFS01000031.1"/>
</dbReference>
<dbReference type="Proteomes" id="UP000193104">
    <property type="component" value="Unassembled WGS sequence"/>
</dbReference>
<evidence type="ECO:0000313" key="7">
    <source>
        <dbReference type="EMBL" id="ORM72925.1"/>
    </source>
</evidence>
<sequence>MKKMLRVTISTAVLTFYRILSSFIIAKAVAVYTGPAGIAMLGQIQSFFISLNGIAISPVGNGIVRYTSENLGSDINKCSNWWRAAISCSLVFFMFLLPLTLFFKNEISGFLFQEESYDWLILLCCSLLPLSIINTAFISVINGQQQYRKYIAIGFISITFSTLFVLYLVYKFQLTGALIAAVINTSISGLVVLIISCKERWFRIKYWLGVTEWSYFKDIIKYILMAITSAIAPPLALIFVRKILVAHTGWGIAGQWQAVWKVSEVYLSIVTLALSTYYLPQLSKLKTAEEIRKEINNATKVILPTVIILALCVYFMRDVILRLLFTDDFTQARDLFAVQLVGDVIKITAWLYAFPMLAKGAMKWFVSSEILFSLSFVLLSFWLVYYFNVQGANWAYLINYCAYFLFVFLNLDRIIGLKNE</sequence>
<keyword evidence="8" id="KW-1185">Reference proteome</keyword>
<dbReference type="EMBL" id="MLFS01000031">
    <property type="protein sequence ID" value="ORM72925.1"/>
    <property type="molecule type" value="Genomic_DNA"/>
</dbReference>
<dbReference type="PANTHER" id="PTHR30250:SF30">
    <property type="entry name" value="LIPID III FLIPPASE"/>
    <property type="match status" value="1"/>
</dbReference>
<evidence type="ECO:0000256" key="3">
    <source>
        <dbReference type="ARBA" id="ARBA00022692"/>
    </source>
</evidence>
<dbReference type="PANTHER" id="PTHR30250">
    <property type="entry name" value="PST FAMILY PREDICTED COLANIC ACID TRANSPORTER"/>
    <property type="match status" value="1"/>
</dbReference>
<dbReference type="InterPro" id="IPR050833">
    <property type="entry name" value="Poly_Biosynth_Transport"/>
</dbReference>
<keyword evidence="5 6" id="KW-0472">Membrane</keyword>
<evidence type="ECO:0000256" key="2">
    <source>
        <dbReference type="ARBA" id="ARBA00022475"/>
    </source>
</evidence>
<feature type="transmembrane region" description="Helical" evidence="6">
    <location>
        <begin position="394"/>
        <end position="411"/>
    </location>
</feature>
<feature type="transmembrane region" description="Helical" evidence="6">
    <location>
        <begin position="370"/>
        <end position="388"/>
    </location>
</feature>
<feature type="transmembrane region" description="Helical" evidence="6">
    <location>
        <begin position="219"/>
        <end position="240"/>
    </location>
</feature>
<evidence type="ECO:0000256" key="6">
    <source>
        <dbReference type="SAM" id="Phobius"/>
    </source>
</evidence>
<evidence type="ECO:0000313" key="8">
    <source>
        <dbReference type="Proteomes" id="UP000193104"/>
    </source>
</evidence>
<reference evidence="7 8" key="1">
    <citation type="journal article" date="2017" name="Antonie Van Leeuwenhoek">
        <title>Phylogenomic resolution of the bacterial genus Pantoea and its relationship with Erwinia and Tatumella.</title>
        <authorList>
            <person name="Palmer M."/>
            <person name="Steenkamp E.T."/>
            <person name="Coetzee M.P."/>
            <person name="Chan W.Y."/>
            <person name="van Zyl E."/>
            <person name="De Maayer P."/>
            <person name="Coutinho T.A."/>
            <person name="Blom J."/>
            <person name="Smits T.H."/>
            <person name="Duffy B."/>
            <person name="Venter S.N."/>
        </authorList>
    </citation>
    <scope>NUCLEOTIDE SEQUENCE [LARGE SCALE GENOMIC DNA]</scope>
    <source>
        <strain evidence="7 8">LMG 26277</strain>
    </source>
</reference>
<feature type="transmembrane region" description="Helical" evidence="6">
    <location>
        <begin position="301"/>
        <end position="324"/>
    </location>
</feature>
<dbReference type="STRING" id="1076551.HA48_12055"/>
<comment type="caution">
    <text evidence="7">The sequence shown here is derived from an EMBL/GenBank/DDBJ whole genome shotgun (WGS) entry which is preliminary data.</text>
</comment>
<dbReference type="GO" id="GO:0005886">
    <property type="term" value="C:plasma membrane"/>
    <property type="evidence" value="ECO:0007669"/>
    <property type="project" value="UniProtKB-SubCell"/>
</dbReference>
<keyword evidence="3 6" id="KW-0812">Transmembrane</keyword>
<accession>A0A1X1D8C4</accession>
<feature type="transmembrane region" description="Helical" evidence="6">
    <location>
        <begin position="260"/>
        <end position="280"/>
    </location>
</feature>
<dbReference type="CDD" id="cd13125">
    <property type="entry name" value="MATE_like_10"/>
    <property type="match status" value="1"/>
</dbReference>
<protein>
    <recommendedName>
        <fullName evidence="9">O-antigen translocase</fullName>
    </recommendedName>
</protein>
<name>A0A1X1D8C4_9GAMM</name>
<feature type="transmembrane region" description="Helical" evidence="6">
    <location>
        <begin position="12"/>
        <end position="32"/>
    </location>
</feature>
<feature type="transmembrane region" description="Helical" evidence="6">
    <location>
        <begin position="38"/>
        <end position="60"/>
    </location>
</feature>
<evidence type="ECO:0000256" key="5">
    <source>
        <dbReference type="ARBA" id="ARBA00023136"/>
    </source>
</evidence>
<evidence type="ECO:0000256" key="4">
    <source>
        <dbReference type="ARBA" id="ARBA00022989"/>
    </source>
</evidence>
<evidence type="ECO:0008006" key="9">
    <source>
        <dbReference type="Google" id="ProtNLM"/>
    </source>
</evidence>
<feature type="transmembrane region" description="Helical" evidence="6">
    <location>
        <begin position="176"/>
        <end position="198"/>
    </location>
</feature>
<evidence type="ECO:0000256" key="1">
    <source>
        <dbReference type="ARBA" id="ARBA00004651"/>
    </source>
</evidence>
<keyword evidence="4 6" id="KW-1133">Transmembrane helix</keyword>
<dbReference type="AlphaFoldDB" id="A0A1X1D8C4"/>
<proteinExistence type="predicted"/>
<feature type="transmembrane region" description="Helical" evidence="6">
    <location>
        <begin position="150"/>
        <end position="170"/>
    </location>
</feature>
<dbReference type="OrthoDB" id="9769862at2"/>
<feature type="transmembrane region" description="Helical" evidence="6">
    <location>
        <begin position="119"/>
        <end position="138"/>
    </location>
</feature>
<keyword evidence="2" id="KW-1003">Cell membrane</keyword>
<feature type="transmembrane region" description="Helical" evidence="6">
    <location>
        <begin position="336"/>
        <end position="358"/>
    </location>
</feature>
<feature type="transmembrane region" description="Helical" evidence="6">
    <location>
        <begin position="81"/>
        <end position="99"/>
    </location>
</feature>
<comment type="subcellular location">
    <subcellularLocation>
        <location evidence="1">Cell membrane</location>
        <topology evidence="1">Multi-pass membrane protein</topology>
    </subcellularLocation>
</comment>
<gene>
    <name evidence="7" type="ORF">HA48_12055</name>
</gene>